<name>A0A6G1L078_9PEZI</name>
<dbReference type="EMBL" id="ML995874">
    <property type="protein sequence ID" value="KAF2766267.1"/>
    <property type="molecule type" value="Genomic_DNA"/>
</dbReference>
<organism evidence="3 4">
    <name type="scientific">Teratosphaeria nubilosa</name>
    <dbReference type="NCBI Taxonomy" id="161662"/>
    <lineage>
        <taxon>Eukaryota</taxon>
        <taxon>Fungi</taxon>
        <taxon>Dikarya</taxon>
        <taxon>Ascomycota</taxon>
        <taxon>Pezizomycotina</taxon>
        <taxon>Dothideomycetes</taxon>
        <taxon>Dothideomycetidae</taxon>
        <taxon>Mycosphaerellales</taxon>
        <taxon>Teratosphaeriaceae</taxon>
        <taxon>Teratosphaeria</taxon>
    </lineage>
</organism>
<feature type="region of interest" description="Disordered" evidence="1">
    <location>
        <begin position="726"/>
        <end position="745"/>
    </location>
</feature>
<dbReference type="Proteomes" id="UP000799436">
    <property type="component" value="Unassembled WGS sequence"/>
</dbReference>
<dbReference type="AlphaFoldDB" id="A0A6G1L078"/>
<evidence type="ECO:0000313" key="3">
    <source>
        <dbReference type="EMBL" id="KAF2766267.1"/>
    </source>
</evidence>
<dbReference type="OrthoDB" id="5362512at2759"/>
<evidence type="ECO:0000256" key="1">
    <source>
        <dbReference type="SAM" id="MobiDB-lite"/>
    </source>
</evidence>
<accession>A0A6G1L078</accession>
<feature type="compositionally biased region" description="Basic and acidic residues" evidence="1">
    <location>
        <begin position="727"/>
        <end position="745"/>
    </location>
</feature>
<keyword evidence="4" id="KW-1185">Reference proteome</keyword>
<dbReference type="Pfam" id="PF06985">
    <property type="entry name" value="HET"/>
    <property type="match status" value="1"/>
</dbReference>
<dbReference type="InterPro" id="IPR010730">
    <property type="entry name" value="HET"/>
</dbReference>
<evidence type="ECO:0000259" key="2">
    <source>
        <dbReference type="Pfam" id="PF06985"/>
    </source>
</evidence>
<dbReference type="PANTHER" id="PTHR33112">
    <property type="entry name" value="DOMAIN PROTEIN, PUTATIVE-RELATED"/>
    <property type="match status" value="1"/>
</dbReference>
<evidence type="ECO:0000313" key="4">
    <source>
        <dbReference type="Proteomes" id="UP000799436"/>
    </source>
</evidence>
<protein>
    <submittedName>
        <fullName evidence="3">HET-domain-containing protein</fullName>
    </submittedName>
</protein>
<dbReference type="PANTHER" id="PTHR33112:SF9">
    <property type="entry name" value="HETEROKARYON INCOMPATIBILITY DOMAIN-CONTAINING PROTEIN"/>
    <property type="match status" value="1"/>
</dbReference>
<reference evidence="3" key="1">
    <citation type="journal article" date="2020" name="Stud. Mycol.">
        <title>101 Dothideomycetes genomes: a test case for predicting lifestyles and emergence of pathogens.</title>
        <authorList>
            <person name="Haridas S."/>
            <person name="Albert R."/>
            <person name="Binder M."/>
            <person name="Bloem J."/>
            <person name="Labutti K."/>
            <person name="Salamov A."/>
            <person name="Andreopoulos B."/>
            <person name="Baker S."/>
            <person name="Barry K."/>
            <person name="Bills G."/>
            <person name="Bluhm B."/>
            <person name="Cannon C."/>
            <person name="Castanera R."/>
            <person name="Culley D."/>
            <person name="Daum C."/>
            <person name="Ezra D."/>
            <person name="Gonzalez J."/>
            <person name="Henrissat B."/>
            <person name="Kuo A."/>
            <person name="Liang C."/>
            <person name="Lipzen A."/>
            <person name="Lutzoni F."/>
            <person name="Magnuson J."/>
            <person name="Mondo S."/>
            <person name="Nolan M."/>
            <person name="Ohm R."/>
            <person name="Pangilinan J."/>
            <person name="Park H.-J."/>
            <person name="Ramirez L."/>
            <person name="Alfaro M."/>
            <person name="Sun H."/>
            <person name="Tritt A."/>
            <person name="Yoshinaga Y."/>
            <person name="Zwiers L.-H."/>
            <person name="Turgeon B."/>
            <person name="Goodwin S."/>
            <person name="Spatafora J."/>
            <person name="Crous P."/>
            <person name="Grigoriev I."/>
        </authorList>
    </citation>
    <scope>NUCLEOTIDE SEQUENCE</scope>
    <source>
        <strain evidence="3">CBS 116005</strain>
    </source>
</reference>
<gene>
    <name evidence="3" type="ORF">EJ03DRAFT_182110</name>
</gene>
<feature type="domain" description="Heterokaryon incompatibility" evidence="2">
    <location>
        <begin position="214"/>
        <end position="390"/>
    </location>
</feature>
<sequence length="745" mass="83868">MLCGTCYGMLRGQQGRQWRGTFDLHFDHHKHARSLETSAEMGCCICRVLWEEHQNAGLDVTQEADQDFATRAFLSEVLKRRGAYRLDFKMGDCRLGTFFLERRPRIYTPLSTTTRGTEALQLARHWIKTCMSPAHPTCPDEDFDHRPRAYPSRLIELPSYDSVSKRDGPLRARLVITNGANVVLSKRNRGRTTGRTTASVPPMASPGDPLAGNYVTLSHRWDSTSGFLTLRKNNLAEFQDPGILLSSESGSGTLSRALCEAIDFAARVGKDVRYIWIDALCIIQDDEEDWRNESVKMYEVYRNSFCNISVTAEHMNAGLYCDKRDPSLLWEDEVNLNTDGIPKGRDDEKYGKRLPGTEPLVRRCRIQDAFFWNRLVDDAPVNRRAWVLQERLLAPRVLHFCHDQLAWECRHLDAAESLPDGVPDLEIKAGEVAGRERLKAAMPQEYGPRLLVADASERSIAAHELWKRIVERYSTTGLSEEKDKLVAIAGIAALISTQIGRGVTCIAGMWEKWLASQLLWRVNPSYRDGILVYLARRPSVCRAPSFSWAAVKAPHGVKCGATAREDDMLISVNAIHCPVRSRDAQLAGVFSRLDASPNSAQDADTHLIKGDCYLDLSGEVRPVAIMKVRYRGRERYRWKLLSNSPTEAQVLSSLYLDSPVDEEGQILGVDAGIICIPARKDQHGSIHCLMLKRVRSVEDDIDGYRRIGLAIVPEYQAAAAAISSQRSDGRGSAKRQEHWTRIRLH</sequence>
<proteinExistence type="predicted"/>